<evidence type="ECO:0000313" key="1">
    <source>
        <dbReference type="EMBL" id="MCY4728383.1"/>
    </source>
</evidence>
<comment type="caution">
    <text evidence="1">The sequence shown here is derived from an EMBL/GenBank/DDBJ whole genome shotgun (WGS) entry which is preliminary data.</text>
</comment>
<accession>A0ABT4CHE5</accession>
<dbReference type="EMBL" id="JAPPUX010000005">
    <property type="protein sequence ID" value="MCY4728383.1"/>
    <property type="molecule type" value="Genomic_DNA"/>
</dbReference>
<sequence>MAPRRVRQLVAAACVATLLVVVAAVALPRVLRDEPAPAARTGTGCVAEADAPVEALEEQEARWVRFCPLADEGATQRLRHPQGVVVGDLAASVGTSLWQTQLDRPACTPGDPPTARPAGLFRIEVGLADGSVAEIPGDTGCSTRDLALFTQLETTLLMDAAGAAGPATAATAPVTCPRRLTTGRTNRDGPSAALLVDSADDPRRSTVPLLPLPATTVDVCAYTGRGRRFVLVDQWQAGPPVSESVRAAATLDVVRGAVADCDLDPGRPSYVVVLSDQTGTARTLAVDGAACGTVSAAIGTPHQDTALGLATRRLLRQVAHSRP</sequence>
<dbReference type="RefSeq" id="WP_268113371.1">
    <property type="nucleotide sequence ID" value="NZ_JAPPUX010000005.1"/>
</dbReference>
<dbReference type="Proteomes" id="UP001074726">
    <property type="component" value="Unassembled WGS sequence"/>
</dbReference>
<proteinExistence type="predicted"/>
<organism evidence="1 2">
    <name type="scientific">Nocardioides pini</name>
    <dbReference type="NCBI Taxonomy" id="2975053"/>
    <lineage>
        <taxon>Bacteria</taxon>
        <taxon>Bacillati</taxon>
        <taxon>Actinomycetota</taxon>
        <taxon>Actinomycetes</taxon>
        <taxon>Propionibacteriales</taxon>
        <taxon>Nocardioidaceae</taxon>
        <taxon>Nocardioides</taxon>
    </lineage>
</organism>
<name>A0ABT4CHE5_9ACTN</name>
<gene>
    <name evidence="1" type="ORF">NYO98_19030</name>
</gene>
<protein>
    <submittedName>
        <fullName evidence="1">Uncharacterized protein</fullName>
    </submittedName>
</protein>
<keyword evidence="2" id="KW-1185">Reference proteome</keyword>
<reference evidence="1" key="1">
    <citation type="submission" date="2022-08" db="EMBL/GenBank/DDBJ databases">
        <title>Genome sequencing of Nocardioides sp. STR2.</title>
        <authorList>
            <person name="So Y."/>
        </authorList>
    </citation>
    <scope>NUCLEOTIDE SEQUENCE</scope>
    <source>
        <strain evidence="1">STR2</strain>
    </source>
</reference>
<evidence type="ECO:0000313" key="2">
    <source>
        <dbReference type="Proteomes" id="UP001074726"/>
    </source>
</evidence>